<comment type="caution">
    <text evidence="1">The sequence shown here is derived from an EMBL/GenBank/DDBJ whole genome shotgun (WGS) entry which is preliminary data.</text>
</comment>
<proteinExistence type="predicted"/>
<evidence type="ECO:0000313" key="1">
    <source>
        <dbReference type="EMBL" id="KAJ7990889.1"/>
    </source>
</evidence>
<accession>A0ACC2FHS4</accession>
<dbReference type="EMBL" id="CM055754">
    <property type="protein sequence ID" value="KAJ7990889.1"/>
    <property type="molecule type" value="Genomic_DNA"/>
</dbReference>
<sequence>MESGALGMMFLRAGERGGCLAGRHSNDSSLYPSKAPSIPGATRVLIRSLVHQPPLALLRPPLFTHTTETLRGELLLCLTVDS</sequence>
<reference evidence="1" key="1">
    <citation type="submission" date="2021-05" db="EMBL/GenBank/DDBJ databases">
        <authorList>
            <person name="Pan Q."/>
            <person name="Jouanno E."/>
            <person name="Zahm M."/>
            <person name="Klopp C."/>
            <person name="Cabau C."/>
            <person name="Louis A."/>
            <person name="Berthelot C."/>
            <person name="Parey E."/>
            <person name="Roest Crollius H."/>
            <person name="Montfort J."/>
            <person name="Robinson-Rechavi M."/>
            <person name="Bouchez O."/>
            <person name="Lampietro C."/>
            <person name="Lopez Roques C."/>
            <person name="Donnadieu C."/>
            <person name="Postlethwait J."/>
            <person name="Bobe J."/>
            <person name="Dillon D."/>
            <person name="Chandos A."/>
            <person name="von Hippel F."/>
            <person name="Guiguen Y."/>
        </authorList>
    </citation>
    <scope>NUCLEOTIDE SEQUENCE</scope>
    <source>
        <strain evidence="1">YG-Jan2019</strain>
    </source>
</reference>
<gene>
    <name evidence="1" type="ORF">DPEC_G00291580</name>
</gene>
<dbReference type="Proteomes" id="UP001157502">
    <property type="component" value="Chromosome 27"/>
</dbReference>
<keyword evidence="2" id="KW-1185">Reference proteome</keyword>
<organism evidence="1 2">
    <name type="scientific">Dallia pectoralis</name>
    <name type="common">Alaska blackfish</name>
    <dbReference type="NCBI Taxonomy" id="75939"/>
    <lineage>
        <taxon>Eukaryota</taxon>
        <taxon>Metazoa</taxon>
        <taxon>Chordata</taxon>
        <taxon>Craniata</taxon>
        <taxon>Vertebrata</taxon>
        <taxon>Euteleostomi</taxon>
        <taxon>Actinopterygii</taxon>
        <taxon>Neopterygii</taxon>
        <taxon>Teleostei</taxon>
        <taxon>Protacanthopterygii</taxon>
        <taxon>Esociformes</taxon>
        <taxon>Umbridae</taxon>
        <taxon>Dallia</taxon>
    </lineage>
</organism>
<name>A0ACC2FHS4_DALPE</name>
<protein>
    <submittedName>
        <fullName evidence="1">Uncharacterized protein</fullName>
    </submittedName>
</protein>
<evidence type="ECO:0000313" key="2">
    <source>
        <dbReference type="Proteomes" id="UP001157502"/>
    </source>
</evidence>